<evidence type="ECO:0000313" key="4">
    <source>
        <dbReference type="Proteomes" id="UP000315349"/>
    </source>
</evidence>
<reference evidence="3 4" key="1">
    <citation type="submission" date="2019-02" db="EMBL/GenBank/DDBJ databases">
        <title>Deep-cultivation of Planctomycetes and their phenomic and genomic characterization uncovers novel biology.</title>
        <authorList>
            <person name="Wiegand S."/>
            <person name="Jogler M."/>
            <person name="Boedeker C."/>
            <person name="Pinto D."/>
            <person name="Vollmers J."/>
            <person name="Rivas-Marin E."/>
            <person name="Kohn T."/>
            <person name="Peeters S.H."/>
            <person name="Heuer A."/>
            <person name="Rast P."/>
            <person name="Oberbeckmann S."/>
            <person name="Bunk B."/>
            <person name="Jeske O."/>
            <person name="Meyerdierks A."/>
            <person name="Storesund J.E."/>
            <person name="Kallscheuer N."/>
            <person name="Luecker S."/>
            <person name="Lage O.M."/>
            <person name="Pohl T."/>
            <person name="Merkel B.J."/>
            <person name="Hornburger P."/>
            <person name="Mueller R.-W."/>
            <person name="Bruemmer F."/>
            <person name="Labrenz M."/>
            <person name="Spormann A.M."/>
            <person name="Op den Camp H."/>
            <person name="Overmann J."/>
            <person name="Amann R."/>
            <person name="Jetten M.S.M."/>
            <person name="Mascher T."/>
            <person name="Medema M.H."/>
            <person name="Devos D.P."/>
            <person name="Kaster A.-K."/>
            <person name="Ovreas L."/>
            <person name="Rohde M."/>
            <person name="Galperin M.Y."/>
            <person name="Jogler C."/>
        </authorList>
    </citation>
    <scope>NUCLEOTIDE SEQUENCE [LARGE SCALE GENOMIC DNA]</scope>
    <source>
        <strain evidence="3 4">Spb1</strain>
    </source>
</reference>
<evidence type="ECO:0000256" key="1">
    <source>
        <dbReference type="SAM" id="MobiDB-lite"/>
    </source>
</evidence>
<dbReference type="InterPro" id="IPR019099">
    <property type="entry name" value="Uncharacterised_PGPGW_TM"/>
</dbReference>
<dbReference type="AlphaFoldDB" id="A0A518GQX5"/>
<protein>
    <submittedName>
        <fullName evidence="3">Transmembrane protein (PGPGW)</fullName>
    </submittedName>
</protein>
<organism evidence="3 4">
    <name type="scientific">Planctopirus ephydatiae</name>
    <dbReference type="NCBI Taxonomy" id="2528019"/>
    <lineage>
        <taxon>Bacteria</taxon>
        <taxon>Pseudomonadati</taxon>
        <taxon>Planctomycetota</taxon>
        <taxon>Planctomycetia</taxon>
        <taxon>Planctomycetales</taxon>
        <taxon>Planctomycetaceae</taxon>
        <taxon>Planctopirus</taxon>
    </lineage>
</organism>
<keyword evidence="2 3" id="KW-0812">Transmembrane</keyword>
<keyword evidence="2" id="KW-1133">Transmembrane helix</keyword>
<accession>A0A518GQX5</accession>
<dbReference type="KEGG" id="peh:Spb1_29180"/>
<feature type="transmembrane region" description="Helical" evidence="2">
    <location>
        <begin position="51"/>
        <end position="73"/>
    </location>
</feature>
<keyword evidence="2" id="KW-0472">Membrane</keyword>
<feature type="transmembrane region" description="Helical" evidence="2">
    <location>
        <begin position="79"/>
        <end position="102"/>
    </location>
</feature>
<evidence type="ECO:0000313" key="3">
    <source>
        <dbReference type="EMBL" id="QDV30982.1"/>
    </source>
</evidence>
<feature type="compositionally biased region" description="Low complexity" evidence="1">
    <location>
        <begin position="1"/>
        <end position="16"/>
    </location>
</feature>
<dbReference type="Pfam" id="PF09656">
    <property type="entry name" value="PGPGW"/>
    <property type="match status" value="1"/>
</dbReference>
<evidence type="ECO:0000256" key="2">
    <source>
        <dbReference type="SAM" id="Phobius"/>
    </source>
</evidence>
<proteinExistence type="predicted"/>
<keyword evidence="4" id="KW-1185">Reference proteome</keyword>
<sequence>MESSNTSPSDSSANSTLGTIAPSNHQNSCWRGLRYRLRLSQRRIRMFPKPLRLIFIFCLGTGLIVSGIIMLVIPGPGILTILLGLSILSTEFLWAAGVMKWIGRHGKPWLIWINQCWRRMIEPQRVK</sequence>
<dbReference type="Proteomes" id="UP000315349">
    <property type="component" value="Chromosome"/>
</dbReference>
<feature type="region of interest" description="Disordered" evidence="1">
    <location>
        <begin position="1"/>
        <end position="20"/>
    </location>
</feature>
<dbReference type="EMBL" id="CP036299">
    <property type="protein sequence ID" value="QDV30982.1"/>
    <property type="molecule type" value="Genomic_DNA"/>
</dbReference>
<gene>
    <name evidence="3" type="ORF">Spb1_29180</name>
</gene>
<name>A0A518GQX5_9PLAN</name>